<accession>Q8GXM4</accession>
<evidence type="ECO:0000313" key="1">
    <source>
        <dbReference type="EMBL" id="BAC42780.1"/>
    </source>
</evidence>
<reference evidence="1" key="1">
    <citation type="submission" date="2002-11" db="EMBL/GenBank/DDBJ databases">
        <title>Arabidopsis thaliana full-length cDNA.</title>
        <authorList>
            <person name="Seki M."/>
            <person name="Iida K."/>
            <person name="Satou M."/>
            <person name="Sakurai T."/>
            <person name="Akiyama K."/>
            <person name="Ishida J."/>
            <person name="Nakajima M."/>
            <person name="Enju A."/>
            <person name="Kamiya A."/>
            <person name="Narusaka M."/>
            <person name="Carninci P."/>
            <person name="Kawai J."/>
            <person name="Hayashizaki Y."/>
            <person name="Shinozaki K."/>
        </authorList>
    </citation>
    <scope>NUCLEOTIDE SEQUENCE</scope>
</reference>
<name>Q8GXM4_ARATH</name>
<dbReference type="EMBL" id="AK118156">
    <property type="protein sequence ID" value="BAC42780.1"/>
    <property type="molecule type" value="mRNA"/>
</dbReference>
<protein>
    <submittedName>
        <fullName evidence="1">Uncharacterized protein</fullName>
    </submittedName>
</protein>
<proteinExistence type="evidence at transcript level"/>
<sequence>MIIPEMGYKKRDVPYDTTLRTSIRTTVRSEVTERLVLQFAVVRKDLRTSQIVKLARQLKRLGYFLKS</sequence>
<dbReference type="AlphaFoldDB" id="Q8GXM4"/>
<organism evidence="1">
    <name type="scientific">Arabidopsis thaliana</name>
    <name type="common">Mouse-ear cress</name>
    <dbReference type="NCBI Taxonomy" id="3702"/>
    <lineage>
        <taxon>Eukaryota</taxon>
        <taxon>Viridiplantae</taxon>
        <taxon>Streptophyta</taxon>
        <taxon>Embryophyta</taxon>
        <taxon>Tracheophyta</taxon>
        <taxon>Spermatophyta</taxon>
        <taxon>Magnoliopsida</taxon>
        <taxon>eudicotyledons</taxon>
        <taxon>Gunneridae</taxon>
        <taxon>Pentapetalae</taxon>
        <taxon>rosids</taxon>
        <taxon>malvids</taxon>
        <taxon>Brassicales</taxon>
        <taxon>Brassicaceae</taxon>
        <taxon>Camelineae</taxon>
        <taxon>Arabidopsis</taxon>
    </lineage>
</organism>